<accession>A0A517P5Q4</accession>
<dbReference type="KEGG" id="acaf:CA12_07740"/>
<evidence type="ECO:0000259" key="2">
    <source>
        <dbReference type="Pfam" id="PF01370"/>
    </source>
</evidence>
<dbReference type="InterPro" id="IPR001509">
    <property type="entry name" value="Epimerase_deHydtase"/>
</dbReference>
<dbReference type="EC" id="5.1.3.10" evidence="3"/>
<dbReference type="InterPro" id="IPR036291">
    <property type="entry name" value="NAD(P)-bd_dom_sf"/>
</dbReference>
<name>A0A517P5Q4_9PLAN</name>
<dbReference type="PROSITE" id="PS51257">
    <property type="entry name" value="PROKAR_LIPOPROTEIN"/>
    <property type="match status" value="1"/>
</dbReference>
<dbReference type="EMBL" id="CP036265">
    <property type="protein sequence ID" value="QDT14696.1"/>
    <property type="molecule type" value="Genomic_DNA"/>
</dbReference>
<reference evidence="3 4" key="1">
    <citation type="submission" date="2019-02" db="EMBL/GenBank/DDBJ databases">
        <title>Deep-cultivation of Planctomycetes and their phenomic and genomic characterization uncovers novel biology.</title>
        <authorList>
            <person name="Wiegand S."/>
            <person name="Jogler M."/>
            <person name="Boedeker C."/>
            <person name="Pinto D."/>
            <person name="Vollmers J."/>
            <person name="Rivas-Marin E."/>
            <person name="Kohn T."/>
            <person name="Peeters S.H."/>
            <person name="Heuer A."/>
            <person name="Rast P."/>
            <person name="Oberbeckmann S."/>
            <person name="Bunk B."/>
            <person name="Jeske O."/>
            <person name="Meyerdierks A."/>
            <person name="Storesund J.E."/>
            <person name="Kallscheuer N."/>
            <person name="Luecker S."/>
            <person name="Lage O.M."/>
            <person name="Pohl T."/>
            <person name="Merkel B.J."/>
            <person name="Hornburger P."/>
            <person name="Mueller R.-W."/>
            <person name="Bruemmer F."/>
            <person name="Labrenz M."/>
            <person name="Spormann A.M."/>
            <person name="Op den Camp H."/>
            <person name="Overmann J."/>
            <person name="Amann R."/>
            <person name="Jetten M.S.M."/>
            <person name="Mascher T."/>
            <person name="Medema M.H."/>
            <person name="Devos D.P."/>
            <person name="Kaster A.-K."/>
            <person name="Ovreas L."/>
            <person name="Rohde M."/>
            <person name="Galperin M.Y."/>
            <person name="Jogler C."/>
        </authorList>
    </citation>
    <scope>NUCLEOTIDE SEQUENCE [LARGE SCALE GENOMIC DNA]</scope>
    <source>
        <strain evidence="3 4">CA12</strain>
    </source>
</reference>
<keyword evidence="4" id="KW-1185">Reference proteome</keyword>
<evidence type="ECO:0000313" key="4">
    <source>
        <dbReference type="Proteomes" id="UP000318741"/>
    </source>
</evidence>
<dbReference type="Pfam" id="PF01370">
    <property type="entry name" value="Epimerase"/>
    <property type="match status" value="1"/>
</dbReference>
<gene>
    <name evidence="3" type="primary">rfbE</name>
    <name evidence="3" type="ORF">CA12_07740</name>
</gene>
<organism evidence="3 4">
    <name type="scientific">Alienimonas californiensis</name>
    <dbReference type="NCBI Taxonomy" id="2527989"/>
    <lineage>
        <taxon>Bacteria</taxon>
        <taxon>Pseudomonadati</taxon>
        <taxon>Planctomycetota</taxon>
        <taxon>Planctomycetia</taxon>
        <taxon>Planctomycetales</taxon>
        <taxon>Planctomycetaceae</taxon>
        <taxon>Alienimonas</taxon>
    </lineage>
</organism>
<dbReference type="SUPFAM" id="SSF51735">
    <property type="entry name" value="NAD(P)-binding Rossmann-fold domains"/>
    <property type="match status" value="1"/>
</dbReference>
<dbReference type="AlphaFoldDB" id="A0A517P5Q4"/>
<sequence>MSDRSITAPRFSRGAGPGAASRPVLITGGAGFVGCNVAASFLADGVAVRVLDDLSRPGVEKNLRWLQSRFPAVEFRRADVRDAAAVNEAVRGCSRVYHFAAQVAVTTSLTAPLNDFDINARGTLNVLEAVRAEQNCGRDIPLLFTSTNKVYGDLGGIETLLGGEPSRNGDGEADRYRPADRRLAADGVNESRPLDFHSPYGCSKGCADQYVLDYARTYRLPATVFRMSCIYGPHQFGTEDQGWVAHFARAALRGEGVTFYGDGRQVRDVLHVSDLVRAMRAALDDPRRTAGRAFNVGGGPANAVSLRQVVAALGETVGAPVEVTDGPWRTGDQRWYVSDTARLRSALGWSPRMSWRDGLADLVGWLAEHVEPQSAVPSAGAAGVAGVREPQAALAAT</sequence>
<dbReference type="Proteomes" id="UP000318741">
    <property type="component" value="Chromosome"/>
</dbReference>
<feature type="domain" description="NAD-dependent epimerase/dehydratase" evidence="2">
    <location>
        <begin position="24"/>
        <end position="297"/>
    </location>
</feature>
<dbReference type="Gene3D" id="3.40.50.720">
    <property type="entry name" value="NAD(P)-binding Rossmann-like Domain"/>
    <property type="match status" value="1"/>
</dbReference>
<proteinExistence type="inferred from homology"/>
<dbReference type="GO" id="GO:0047732">
    <property type="term" value="F:CDP-abequose epimerase activity"/>
    <property type="evidence" value="ECO:0007669"/>
    <property type="project" value="UniProtKB-EC"/>
</dbReference>
<comment type="similarity">
    <text evidence="1">Belongs to the NAD(P)-dependent epimerase/dehydratase family.</text>
</comment>
<dbReference type="PANTHER" id="PTHR43000">
    <property type="entry name" value="DTDP-D-GLUCOSE 4,6-DEHYDRATASE-RELATED"/>
    <property type="match status" value="1"/>
</dbReference>
<keyword evidence="3" id="KW-0413">Isomerase</keyword>
<evidence type="ECO:0000313" key="3">
    <source>
        <dbReference type="EMBL" id="QDT14696.1"/>
    </source>
</evidence>
<dbReference type="RefSeq" id="WP_207622137.1">
    <property type="nucleotide sequence ID" value="NZ_CP036265.1"/>
</dbReference>
<evidence type="ECO:0000256" key="1">
    <source>
        <dbReference type="ARBA" id="ARBA00007637"/>
    </source>
</evidence>
<protein>
    <submittedName>
        <fullName evidence="3">CDP-paratose 2-epimerase</fullName>
        <ecNumber evidence="3">5.1.3.10</ecNumber>
    </submittedName>
</protein>